<evidence type="ECO:0000313" key="19">
    <source>
        <dbReference type="EMBL" id="PNI76593.1"/>
    </source>
</evidence>
<evidence type="ECO:0000256" key="5">
    <source>
        <dbReference type="ARBA" id="ARBA00021614"/>
    </source>
</evidence>
<evidence type="ECO:0000256" key="11">
    <source>
        <dbReference type="ARBA" id="ARBA00023186"/>
    </source>
</evidence>
<dbReference type="GO" id="GO:0005829">
    <property type="term" value="C:cytosol"/>
    <property type="evidence" value="ECO:0007669"/>
    <property type="project" value="UniProtKB-SubCell"/>
</dbReference>
<dbReference type="EMBL" id="NBAG03000221">
    <property type="protein sequence ID" value="PNI76593.1"/>
    <property type="molecule type" value="Genomic_DNA"/>
</dbReference>
<evidence type="ECO:0000256" key="12">
    <source>
        <dbReference type="ARBA" id="ARBA00023242"/>
    </source>
</evidence>
<evidence type="ECO:0000256" key="3">
    <source>
        <dbReference type="ARBA" id="ARBA00004514"/>
    </source>
</evidence>
<sequence length="158" mass="16743">MEPNDSTSTAVEEPDSLEVLVKTLDSQTRTFIVGAQMNVKEFKEHIAASVSIPSEKQRLIYQGRVLQDDKKLQEYNVGGKVIHLVERAPPQTHLPSGASSGTGSASATHGGGPPPGTRGPGASVHDRNANSYVMVGTFNLPSDGSAVDVHINMEQAPI</sequence>
<evidence type="ECO:0000256" key="13">
    <source>
        <dbReference type="ARBA" id="ARBA00029739"/>
    </source>
</evidence>
<evidence type="ECO:0000256" key="17">
    <source>
        <dbReference type="SAM" id="MobiDB-lite"/>
    </source>
</evidence>
<proteinExistence type="predicted"/>
<dbReference type="InterPro" id="IPR029071">
    <property type="entry name" value="Ubiquitin-like_domsf"/>
</dbReference>
<dbReference type="Gene3D" id="3.10.20.90">
    <property type="entry name" value="Phosphatidylinositol 3-kinase Catalytic Subunit, Chain A, domain 1"/>
    <property type="match status" value="1"/>
</dbReference>
<keyword evidence="10" id="KW-0156">Chromatin regulator</keyword>
<evidence type="ECO:0000256" key="1">
    <source>
        <dbReference type="ARBA" id="ARBA00002067"/>
    </source>
</evidence>
<dbReference type="GO" id="GO:0006915">
    <property type="term" value="P:apoptotic process"/>
    <property type="evidence" value="ECO:0007669"/>
    <property type="project" value="UniProtKB-KW"/>
</dbReference>
<dbReference type="PANTHER" id="PTHR15204">
    <property type="entry name" value="LARGE PROLINE-RICH PROTEIN BAG6"/>
    <property type="match status" value="1"/>
</dbReference>
<dbReference type="GO" id="GO:0006325">
    <property type="term" value="P:chromatin organization"/>
    <property type="evidence" value="ECO:0007669"/>
    <property type="project" value="UniProtKB-KW"/>
</dbReference>
<comment type="caution">
    <text evidence="19">The sequence shown here is derived from an EMBL/GenBank/DDBJ whole genome shotgun (WGS) entry which is preliminary data.</text>
</comment>
<gene>
    <name evidence="19" type="ORF">CK820_G0006851</name>
</gene>
<dbReference type="InterPro" id="IPR019954">
    <property type="entry name" value="Ubiquitin_CS"/>
</dbReference>
<evidence type="ECO:0000256" key="9">
    <source>
        <dbReference type="ARBA" id="ARBA00022703"/>
    </source>
</evidence>
<keyword evidence="11" id="KW-0143">Chaperone</keyword>
<reference evidence="19 20" key="1">
    <citation type="submission" date="2017-12" db="EMBL/GenBank/DDBJ databases">
        <title>High-resolution comparative analysis of great ape genomes.</title>
        <authorList>
            <person name="Pollen A."/>
            <person name="Hastie A."/>
            <person name="Hormozdiari F."/>
            <person name="Dougherty M."/>
            <person name="Liu R."/>
            <person name="Chaisson M."/>
            <person name="Hoppe E."/>
            <person name="Hill C."/>
            <person name="Pang A."/>
            <person name="Hillier L."/>
            <person name="Baker C."/>
            <person name="Armstrong J."/>
            <person name="Shendure J."/>
            <person name="Paten B."/>
            <person name="Wilson R."/>
            <person name="Chao H."/>
            <person name="Schneider V."/>
            <person name="Ventura M."/>
            <person name="Kronenberg Z."/>
            <person name="Murali S."/>
            <person name="Gordon D."/>
            <person name="Cantsilieris S."/>
            <person name="Munson K."/>
            <person name="Nelson B."/>
            <person name="Raja A."/>
            <person name="Underwood J."/>
            <person name="Diekhans M."/>
            <person name="Fiddes I."/>
            <person name="Haussler D."/>
            <person name="Eichler E."/>
        </authorList>
    </citation>
    <scope>NUCLEOTIDE SEQUENCE [LARGE SCALE GENOMIC DNA]</scope>
    <source>
        <strain evidence="19">Yerkes chimp pedigree #C0471</strain>
    </source>
</reference>
<dbReference type="CDD" id="cd01809">
    <property type="entry name" value="Ubl_BAG6"/>
    <property type="match status" value="1"/>
</dbReference>
<keyword evidence="9" id="KW-0053">Apoptosis</keyword>
<keyword evidence="12" id="KW-0539">Nucleus</keyword>
<comment type="subcellular location">
    <subcellularLocation>
        <location evidence="3">Cytoplasm</location>
        <location evidence="3">Cytosol</location>
    </subcellularLocation>
    <subcellularLocation>
        <location evidence="2">Nucleus</location>
    </subcellularLocation>
    <subcellularLocation>
        <location evidence="4">Secreted</location>
        <location evidence="4">Extracellular exosome</location>
    </subcellularLocation>
</comment>
<dbReference type="GO" id="GO:0005634">
    <property type="term" value="C:nucleus"/>
    <property type="evidence" value="ECO:0007669"/>
    <property type="project" value="UniProtKB-SubCell"/>
</dbReference>
<evidence type="ECO:0000256" key="8">
    <source>
        <dbReference type="ARBA" id="ARBA00022525"/>
    </source>
</evidence>
<dbReference type="InterPro" id="IPR000626">
    <property type="entry name" value="Ubiquitin-like_dom"/>
</dbReference>
<evidence type="ECO:0000259" key="18">
    <source>
        <dbReference type="PROSITE" id="PS50053"/>
    </source>
</evidence>
<feature type="domain" description="Ubiquitin-like" evidence="18">
    <location>
        <begin position="17"/>
        <end position="77"/>
    </location>
</feature>
<name>A0A2J8NXU4_PANTR</name>
<evidence type="ECO:0000256" key="7">
    <source>
        <dbReference type="ARBA" id="ARBA00022490"/>
    </source>
</evidence>
<dbReference type="SUPFAM" id="SSF54236">
    <property type="entry name" value="Ubiquitin-like"/>
    <property type="match status" value="1"/>
</dbReference>
<evidence type="ECO:0000256" key="16">
    <source>
        <dbReference type="ARBA" id="ARBA00046936"/>
    </source>
</evidence>
<protein>
    <recommendedName>
        <fullName evidence="5">Large proline-rich protein BAG6</fullName>
    </recommendedName>
    <alternativeName>
        <fullName evidence="14">BCL2-associated athanogene 6</fullName>
    </alternativeName>
    <alternativeName>
        <fullName evidence="13">HLA-B-associated transcript 3</fullName>
    </alternativeName>
</protein>
<evidence type="ECO:0000256" key="10">
    <source>
        <dbReference type="ARBA" id="ARBA00022853"/>
    </source>
</evidence>
<dbReference type="Proteomes" id="UP000236370">
    <property type="component" value="Unassembled WGS sequence"/>
</dbReference>
<accession>A0A2J8NXU4</accession>
<evidence type="ECO:0000256" key="4">
    <source>
        <dbReference type="ARBA" id="ARBA00004550"/>
    </source>
</evidence>
<dbReference type="AlphaFoldDB" id="A0A2J8NXU4"/>
<dbReference type="SMART" id="SM00213">
    <property type="entry name" value="UBQ"/>
    <property type="match status" value="1"/>
</dbReference>
<evidence type="ECO:0000256" key="14">
    <source>
        <dbReference type="ARBA" id="ARBA00030033"/>
    </source>
</evidence>
<evidence type="ECO:0000256" key="6">
    <source>
        <dbReference type="ARBA" id="ARBA00022448"/>
    </source>
</evidence>
<evidence type="ECO:0000313" key="20">
    <source>
        <dbReference type="Proteomes" id="UP000236370"/>
    </source>
</evidence>
<dbReference type="PROSITE" id="PS50053">
    <property type="entry name" value="UBIQUITIN_2"/>
    <property type="match status" value="1"/>
</dbReference>
<dbReference type="FunFam" id="3.10.20.90:FF:000041">
    <property type="entry name" value="large proline-rich protein BAG6 isoform X1"/>
    <property type="match status" value="1"/>
</dbReference>
<dbReference type="PROSITE" id="PS00299">
    <property type="entry name" value="UBIQUITIN_1"/>
    <property type="match status" value="1"/>
</dbReference>
<dbReference type="PANTHER" id="PTHR15204:SF0">
    <property type="entry name" value="LARGE PROLINE-RICH PROTEIN BAG6"/>
    <property type="match status" value="1"/>
</dbReference>
<keyword evidence="6" id="KW-0813">Transport</keyword>
<feature type="region of interest" description="Disordered" evidence="17">
    <location>
        <begin position="88"/>
        <end position="126"/>
    </location>
</feature>
<feature type="compositionally biased region" description="Low complexity" evidence="17">
    <location>
        <begin position="95"/>
        <end position="108"/>
    </location>
</feature>
<comment type="subunit">
    <text evidence="16">Component of the BAG6/BAT3 complex, also named BAT3 complex, at least composed of BAG6, UBL4A and GET4/TRC35. Interacts with GET4; the interaction is direct and localizes BAG6 in the cytosol. Interacts with UBL4A; the interaction is direct and required for UBL4A protein stability. Interacts with AIFM1. Interacts with HSPA2. Interacts with CTCFL. Interacts with p300/EP300. Interacts (via ubiquitin-like domain) with RNF126; required for BAG6-dependent ubiquitination of proteins mislocalized to the cytosol. Interacts (via ubiquitin-like domain) with SGTA; SGTA competes with RNF126 by binding the same region of BAG6, thereby promoting deubiquitination of BAG6-target proteins and rescuing them from degradation. Interacts with ricin A chain. Interacts with VCP and AMFR; both form the VCP/p97-AMFR/gp78 complex. Interacts with SYVN1. Interacts with USP13; the interaction is direct and may mediate UBL4A deubiquitination. Interacts with ZFAND2B. Interacts with KPNA2. Interacts with UBQLN4.</text>
</comment>
<keyword evidence="8" id="KW-0964">Secreted</keyword>
<comment type="function">
    <text evidence="15">Involved in DNA damage-induced apoptosis: following DNA damage, accumulates in the nucleus and forms a complex with p300/EP300, enhancing p300/EP300-mediated p53/TP53 acetylation leading to increase p53/TP53 transcriptional activity. When nuclear, may also act as a component of some chromatin regulator complex that regulates histone 3 'Lys-4' dimethylation (H3K4me2).</text>
</comment>
<keyword evidence="7" id="KW-0963">Cytoplasm</keyword>
<feature type="non-terminal residue" evidence="19">
    <location>
        <position position="158"/>
    </location>
</feature>
<evidence type="ECO:0000256" key="2">
    <source>
        <dbReference type="ARBA" id="ARBA00004123"/>
    </source>
</evidence>
<dbReference type="Pfam" id="PF00240">
    <property type="entry name" value="ubiquitin"/>
    <property type="match status" value="1"/>
</dbReference>
<comment type="function">
    <text evidence="1">Released extracellularly via exosomes, it is a ligand of the natural killer/NK cells receptor NCR3 and stimulates NK cells cytotoxicity. It may thereby trigger NK cells cytotoxicity against neighboring tumor cells and immature myeloid dendritic cells (DC).</text>
</comment>
<evidence type="ECO:0000256" key="15">
    <source>
        <dbReference type="ARBA" id="ARBA00046003"/>
    </source>
</evidence>
<dbReference type="GO" id="GO:0005576">
    <property type="term" value="C:extracellular region"/>
    <property type="evidence" value="ECO:0007669"/>
    <property type="project" value="UniProtKB-SubCell"/>
</dbReference>
<organism evidence="19 20">
    <name type="scientific">Pan troglodytes</name>
    <name type="common">Chimpanzee</name>
    <dbReference type="NCBI Taxonomy" id="9598"/>
    <lineage>
        <taxon>Eukaryota</taxon>
        <taxon>Metazoa</taxon>
        <taxon>Chordata</taxon>
        <taxon>Craniata</taxon>
        <taxon>Vertebrata</taxon>
        <taxon>Euteleostomi</taxon>
        <taxon>Mammalia</taxon>
        <taxon>Eutheria</taxon>
        <taxon>Euarchontoglires</taxon>
        <taxon>Primates</taxon>
        <taxon>Haplorrhini</taxon>
        <taxon>Catarrhini</taxon>
        <taxon>Hominidae</taxon>
        <taxon>Pan</taxon>
    </lineage>
</organism>